<evidence type="ECO:0000313" key="2">
    <source>
        <dbReference type="Proteomes" id="UP000664109"/>
    </source>
</evidence>
<geneLocation type="plasmid" evidence="1">
    <name>unnamed1</name>
</geneLocation>
<accession>A0ABS2V495</accession>
<organism evidence="1 2">
    <name type="scientific">Streptomyces zhihengii</name>
    <dbReference type="NCBI Taxonomy" id="1818004"/>
    <lineage>
        <taxon>Bacteria</taxon>
        <taxon>Bacillati</taxon>
        <taxon>Actinomycetota</taxon>
        <taxon>Actinomycetes</taxon>
        <taxon>Kitasatosporales</taxon>
        <taxon>Streptomycetaceae</taxon>
        <taxon>Streptomyces</taxon>
    </lineage>
</organism>
<name>A0ABS2V495_9ACTN</name>
<dbReference type="Gene3D" id="3.40.50.150">
    <property type="entry name" value="Vaccinia Virus protein VP39"/>
    <property type="match status" value="1"/>
</dbReference>
<keyword evidence="1" id="KW-0489">Methyltransferase</keyword>
<keyword evidence="1" id="KW-0808">Transferase</keyword>
<dbReference type="SUPFAM" id="SSF53335">
    <property type="entry name" value="S-adenosyl-L-methionine-dependent methyltransferases"/>
    <property type="match status" value="1"/>
</dbReference>
<dbReference type="GO" id="GO:0008168">
    <property type="term" value="F:methyltransferase activity"/>
    <property type="evidence" value="ECO:0007669"/>
    <property type="project" value="UniProtKB-KW"/>
</dbReference>
<proteinExistence type="predicted"/>
<evidence type="ECO:0000313" key="1">
    <source>
        <dbReference type="EMBL" id="MBM9624656.1"/>
    </source>
</evidence>
<dbReference type="EMBL" id="JAFEJA010000003">
    <property type="protein sequence ID" value="MBM9624656.1"/>
    <property type="molecule type" value="Genomic_DNA"/>
</dbReference>
<dbReference type="Pfam" id="PF04672">
    <property type="entry name" value="Methyltransf_19"/>
    <property type="match status" value="1"/>
</dbReference>
<dbReference type="InterPro" id="IPR006764">
    <property type="entry name" value="SAM_dep_MeTrfase_SAV2177_type"/>
</dbReference>
<keyword evidence="2" id="KW-1185">Reference proteome</keyword>
<sequence>MGNHFERGGIGEGTRPLAEERPVVDLSVPSAARMYDWLLGGSSNFEVDQTACEMLLQVAPTSREIARNNRWFLQRVVRDIAQEHGIRQFIDFGSGLPTQRNVHQIAQEVDPEARVVYIDNDPVVLALGQSLLNENDKTAILPVDMTDTETIFAHTEVARLIDFTQPVAALFVSVLHCLPDSARPKQLVQRVVDKLAPGSCVVVCQLVSDDPQVRQDVTELMRVQTHGNWGRVREKKDVEDIFEDLITEDPGLVDVTDWRPDSELQQRQRSIEWTEYGGLGKVPPRD</sequence>
<dbReference type="GO" id="GO:0032259">
    <property type="term" value="P:methylation"/>
    <property type="evidence" value="ECO:0007669"/>
    <property type="project" value="UniProtKB-KW"/>
</dbReference>
<protein>
    <submittedName>
        <fullName evidence="1">SAM-dependent methyltransferase</fullName>
    </submittedName>
</protein>
<dbReference type="RefSeq" id="WP_205378809.1">
    <property type="nucleotide sequence ID" value="NZ_JAFEJA010000003.1"/>
</dbReference>
<gene>
    <name evidence="1" type="ORF">JE024_39680</name>
</gene>
<dbReference type="Proteomes" id="UP000664109">
    <property type="component" value="Unassembled WGS sequence"/>
</dbReference>
<dbReference type="PIRSF" id="PIRSF017393">
    <property type="entry name" value="MTase_SAV2177"/>
    <property type="match status" value="1"/>
</dbReference>
<comment type="caution">
    <text evidence="1">The sequence shown here is derived from an EMBL/GenBank/DDBJ whole genome shotgun (WGS) entry which is preliminary data.</text>
</comment>
<dbReference type="InterPro" id="IPR029063">
    <property type="entry name" value="SAM-dependent_MTases_sf"/>
</dbReference>
<keyword evidence="1" id="KW-0614">Plasmid</keyword>
<reference evidence="1 2" key="1">
    <citation type="journal article" date="2016" name="Arch. Microbiol.">
        <title>Streptomyces zhihengii sp. nov., isolated from rhizospheric soil of Psammosilene tunicoides.</title>
        <authorList>
            <person name="Huang M.J."/>
            <person name="Fei J.J."/>
            <person name="Salam N."/>
            <person name="Kim C.J."/>
            <person name="Hozzein W.N."/>
            <person name="Xiao M."/>
            <person name="Huang H.Q."/>
            <person name="Li W.J."/>
        </authorList>
    </citation>
    <scope>NUCLEOTIDE SEQUENCE [LARGE SCALE GENOMIC DNA]</scope>
    <source>
        <strain evidence="1 2">YIM T102</strain>
    </source>
</reference>